<reference evidence="3" key="1">
    <citation type="submission" date="2021-02" db="EMBL/GenBank/DDBJ databases">
        <authorList>
            <person name="Nowell W R."/>
        </authorList>
    </citation>
    <scope>NUCLEOTIDE SEQUENCE</scope>
</reference>
<evidence type="ECO:0000259" key="2">
    <source>
        <dbReference type="Pfam" id="PF00567"/>
    </source>
</evidence>
<feature type="compositionally biased region" description="Polar residues" evidence="1">
    <location>
        <begin position="28"/>
        <end position="43"/>
    </location>
</feature>
<dbReference type="InterPro" id="IPR035437">
    <property type="entry name" value="SNase_OB-fold_sf"/>
</dbReference>
<dbReference type="Proteomes" id="UP000663832">
    <property type="component" value="Unassembled WGS sequence"/>
</dbReference>
<evidence type="ECO:0000313" key="3">
    <source>
        <dbReference type="EMBL" id="CAF0803665.1"/>
    </source>
</evidence>
<proteinExistence type="predicted"/>
<name>A0A813SWS2_9BILA</name>
<dbReference type="OrthoDB" id="10041905at2759"/>
<comment type="caution">
    <text evidence="3">The sequence shown here is derived from an EMBL/GenBank/DDBJ whole genome shotgun (WGS) entry which is preliminary data.</text>
</comment>
<evidence type="ECO:0000256" key="1">
    <source>
        <dbReference type="SAM" id="MobiDB-lite"/>
    </source>
</evidence>
<dbReference type="InterPro" id="IPR002999">
    <property type="entry name" value="Tudor"/>
</dbReference>
<dbReference type="PANTHER" id="PTHR22948">
    <property type="entry name" value="TUDOR DOMAIN CONTAINING PROTEIN"/>
    <property type="match status" value="1"/>
</dbReference>
<feature type="compositionally biased region" description="Pro residues" evidence="1">
    <location>
        <begin position="54"/>
        <end position="65"/>
    </location>
</feature>
<dbReference type="EMBL" id="CAJNOI010000016">
    <property type="protein sequence ID" value="CAF0815080.1"/>
    <property type="molecule type" value="Genomic_DNA"/>
</dbReference>
<feature type="domain" description="Tudor" evidence="2">
    <location>
        <begin position="154"/>
        <end position="267"/>
    </location>
</feature>
<dbReference type="Pfam" id="PF00567">
    <property type="entry name" value="TUDOR"/>
    <property type="match status" value="1"/>
</dbReference>
<accession>A0A813SWS2</accession>
<sequence>MGSRRGRLNWSNIEVHISDDAIDKQHRFNNPSSFSTRLASVQDSTEHEQEAISLPPPPQPSPPPTATATKRSWMPKKGVGEICVEEFVGNYMLTKAEQTAIDQKYNKKTTTTKIECSNTSTIPKSIRISNRLPSLRDTPLSTRTTDLSVGQHLLNVFVCHVESYSCVYIMVGDDYNRATKLFQDMNNCYELIRPLNNNFEPKEKDLVAIHHENKWFRGRCLNSTDTTINILCIDSGATIICSKNDVRRLPDTFRVYPPCCIECSLSGLPSTISMSSMPERIHTQCSELLYKDRYEAIVTRLDSLNRPTIVLYYGDENINDRLITILKLL</sequence>
<dbReference type="Gene3D" id="2.40.50.90">
    <property type="match status" value="1"/>
</dbReference>
<dbReference type="Gene3D" id="2.30.30.140">
    <property type="match status" value="1"/>
</dbReference>
<dbReference type="InterPro" id="IPR050621">
    <property type="entry name" value="Tudor_domain_containing"/>
</dbReference>
<evidence type="ECO:0000313" key="4">
    <source>
        <dbReference type="EMBL" id="CAF0815080.1"/>
    </source>
</evidence>
<dbReference type="Proteomes" id="UP000663877">
    <property type="component" value="Unassembled WGS sequence"/>
</dbReference>
<gene>
    <name evidence="4" type="ORF">BJG266_LOCUS5947</name>
    <name evidence="3" type="ORF">QVE165_LOCUS4357</name>
</gene>
<evidence type="ECO:0000313" key="5">
    <source>
        <dbReference type="Proteomes" id="UP000663832"/>
    </source>
</evidence>
<feature type="region of interest" description="Disordered" evidence="1">
    <location>
        <begin position="21"/>
        <end position="72"/>
    </location>
</feature>
<keyword evidence="5" id="KW-1185">Reference proteome</keyword>
<dbReference type="EMBL" id="CAJNOM010000016">
    <property type="protein sequence ID" value="CAF0803665.1"/>
    <property type="molecule type" value="Genomic_DNA"/>
</dbReference>
<dbReference type="AlphaFoldDB" id="A0A813SWS2"/>
<protein>
    <recommendedName>
        <fullName evidence="2">Tudor domain-containing protein</fullName>
    </recommendedName>
</protein>
<dbReference type="PANTHER" id="PTHR22948:SF29">
    <property type="entry name" value="FI02030P-RELATED"/>
    <property type="match status" value="1"/>
</dbReference>
<organism evidence="3 5">
    <name type="scientific">Adineta steineri</name>
    <dbReference type="NCBI Taxonomy" id="433720"/>
    <lineage>
        <taxon>Eukaryota</taxon>
        <taxon>Metazoa</taxon>
        <taxon>Spiralia</taxon>
        <taxon>Gnathifera</taxon>
        <taxon>Rotifera</taxon>
        <taxon>Eurotatoria</taxon>
        <taxon>Bdelloidea</taxon>
        <taxon>Adinetida</taxon>
        <taxon>Adinetidae</taxon>
        <taxon>Adineta</taxon>
    </lineage>
</organism>
<dbReference type="SUPFAM" id="SSF63748">
    <property type="entry name" value="Tudor/PWWP/MBT"/>
    <property type="match status" value="1"/>
</dbReference>